<dbReference type="AlphaFoldDB" id="B8LM33"/>
<dbReference type="OMA" id="MMENIMR"/>
<proteinExistence type="evidence at transcript level"/>
<dbReference type="EMBL" id="EF676832">
    <property type="protein sequence ID" value="ABR16713.1"/>
    <property type="molecule type" value="mRNA"/>
</dbReference>
<accession>B8LM33</accession>
<name>B8LM33_PICSI</name>
<reference evidence="1" key="1">
    <citation type="submission" date="2007-06" db="EMBL/GenBank/DDBJ databases">
        <title>Full length cDNA sequences from Sitka Spruce (Picea sitchensis).</title>
        <authorList>
            <person name="Ralph S.G."/>
            <person name="Chun H.E."/>
            <person name="Liao N."/>
            <person name="Ali J."/>
            <person name="Reid K."/>
            <person name="Kolosova N."/>
            <person name="Cooper N."/>
            <person name="Cullis C."/>
            <person name="Jancsik S."/>
            <person name="Moore R."/>
            <person name="Mayo M."/>
            <person name="Wagner S."/>
            <person name="Holt R.A."/>
            <person name="Jones S.J.M."/>
            <person name="Marra M.A."/>
            <person name="Ritland C.E."/>
            <person name="Ritland K."/>
            <person name="Bohlmann J."/>
        </authorList>
    </citation>
    <scope>NUCLEOTIDE SEQUENCE</scope>
    <source>
        <tissue evidence="1">Green portion of the leader tissue</tissue>
    </source>
</reference>
<evidence type="ECO:0000313" key="1">
    <source>
        <dbReference type="EMBL" id="ABR16713.1"/>
    </source>
</evidence>
<protein>
    <submittedName>
        <fullName evidence="1">Uncharacterized protein</fullName>
    </submittedName>
</protein>
<sequence length="102" mass="11704">MMENIMREAIRLIVEASIMCCTQIDSNKFSRFFSILINKNKLDKFGEHDMYKQITTHLDIPIICERISVGIQDSVKEVIDLLEWGSEKISVAVIFHNLGVMG</sequence>
<organism evidence="1">
    <name type="scientific">Picea sitchensis</name>
    <name type="common">Sitka spruce</name>
    <name type="synonym">Pinus sitchensis</name>
    <dbReference type="NCBI Taxonomy" id="3332"/>
    <lineage>
        <taxon>Eukaryota</taxon>
        <taxon>Viridiplantae</taxon>
        <taxon>Streptophyta</taxon>
        <taxon>Embryophyta</taxon>
        <taxon>Tracheophyta</taxon>
        <taxon>Spermatophyta</taxon>
        <taxon>Pinopsida</taxon>
        <taxon>Pinidae</taxon>
        <taxon>Conifers I</taxon>
        <taxon>Pinales</taxon>
        <taxon>Pinaceae</taxon>
        <taxon>Picea</taxon>
    </lineage>
</organism>